<dbReference type="WBParaSite" id="TCLT_0001048301-mRNA-1">
    <property type="protein sequence ID" value="TCLT_0001048301-mRNA-1"/>
    <property type="gene ID" value="TCLT_0001048301"/>
</dbReference>
<name>A0A0N5DBC1_THECL</name>
<reference evidence="3" key="1">
    <citation type="submission" date="2017-02" db="UniProtKB">
        <authorList>
            <consortium name="WormBaseParasite"/>
        </authorList>
    </citation>
    <scope>IDENTIFICATION</scope>
</reference>
<keyword evidence="2" id="KW-1185">Reference proteome</keyword>
<dbReference type="OrthoDB" id="5792814at2759"/>
<reference evidence="1 2" key="2">
    <citation type="submission" date="2018-11" db="EMBL/GenBank/DDBJ databases">
        <authorList>
            <consortium name="Pathogen Informatics"/>
        </authorList>
    </citation>
    <scope>NUCLEOTIDE SEQUENCE [LARGE SCALE GENOMIC DNA]</scope>
</reference>
<protein>
    <submittedName>
        <fullName evidence="3">CCHC-type domain-containing protein</fullName>
    </submittedName>
</protein>
<dbReference type="AlphaFoldDB" id="A0A0N5DBC1"/>
<evidence type="ECO:0000313" key="1">
    <source>
        <dbReference type="EMBL" id="VDN08167.1"/>
    </source>
</evidence>
<evidence type="ECO:0000313" key="3">
    <source>
        <dbReference type="WBParaSite" id="TCLT_0001048301-mRNA-1"/>
    </source>
</evidence>
<dbReference type="EMBL" id="UYYF01005125">
    <property type="protein sequence ID" value="VDN08167.1"/>
    <property type="molecule type" value="Genomic_DNA"/>
</dbReference>
<evidence type="ECO:0000313" key="2">
    <source>
        <dbReference type="Proteomes" id="UP000276776"/>
    </source>
</evidence>
<proteinExistence type="predicted"/>
<sequence>MEDNFDMQIENAIELKTFLFNKLDDHEGCVNATKQILNFADKSLKAIIAWIFALINRVHKSEFVPEIAVLRAKHRILQWAEAYVASSDALRYADAREMLYLLKWRNKRGLKDDELLRGIDRLTYHIYRKSLIQLHMMKIERNRSFLSVDDESPLRSKSRRKKKLKCSSLSTENCSVSTPVSSIPSGVKIFRPTWLLHKELILATVTKPLVRHQLETFLHDSMQFKNTGRKALSPNSRISICNSKKQMCKWSFIDTKLLPYSPSNHYSRYEQFDLFKSCPKTHIPADLQVEVGSVWESCPARRPHFNLEPKLYKFPSNSSINFPLSQTDKCIELDSFDPYFDDERNQSIVDDLSIDASAAVQKTMIHHQFKIYEQSCKSNPSIPVIPNICSGEVSNETSWELVKASKCQKSNRCHCCQQDEHAKDNCPLLQSFLDKNEPCSICDDKGHVANFCPPRVIHFISYSVEL</sequence>
<organism evidence="3">
    <name type="scientific">Thelazia callipaeda</name>
    <name type="common">Oriental eyeworm</name>
    <name type="synonym">Parasitic nematode</name>
    <dbReference type="NCBI Taxonomy" id="103827"/>
    <lineage>
        <taxon>Eukaryota</taxon>
        <taxon>Metazoa</taxon>
        <taxon>Ecdysozoa</taxon>
        <taxon>Nematoda</taxon>
        <taxon>Chromadorea</taxon>
        <taxon>Rhabditida</taxon>
        <taxon>Spirurina</taxon>
        <taxon>Spiruromorpha</taxon>
        <taxon>Thelazioidea</taxon>
        <taxon>Thelaziidae</taxon>
        <taxon>Thelazia</taxon>
    </lineage>
</organism>
<gene>
    <name evidence="1" type="ORF">TCLT_LOCUS10472</name>
</gene>
<dbReference type="Proteomes" id="UP000276776">
    <property type="component" value="Unassembled WGS sequence"/>
</dbReference>
<accession>A0A0N5DBC1</accession>